<dbReference type="VEuPathDB" id="TriTrypDB:Lsey_0058_0360"/>
<comment type="caution">
    <text evidence="3">The sequence shown here is derived from an EMBL/GenBank/DDBJ whole genome shotgun (WGS) entry which is preliminary data.</text>
</comment>
<name>A0A0N0P7E0_LEPSE</name>
<gene>
    <name evidence="3" type="ORF">ABL78_2721</name>
</gene>
<feature type="domain" description="TFIIS central" evidence="2">
    <location>
        <begin position="12"/>
        <end position="124"/>
    </location>
</feature>
<evidence type="ECO:0000313" key="4">
    <source>
        <dbReference type="Proteomes" id="UP000038009"/>
    </source>
</evidence>
<evidence type="ECO:0000259" key="2">
    <source>
        <dbReference type="PROSITE" id="PS51321"/>
    </source>
</evidence>
<proteinExistence type="predicted"/>
<dbReference type="EMBL" id="LJSK01000058">
    <property type="protein sequence ID" value="KPI88217.1"/>
    <property type="molecule type" value="Genomic_DNA"/>
</dbReference>
<evidence type="ECO:0000256" key="1">
    <source>
        <dbReference type="SAM" id="MobiDB-lite"/>
    </source>
</evidence>
<dbReference type="Proteomes" id="UP000038009">
    <property type="component" value="Unassembled WGS sequence"/>
</dbReference>
<feature type="compositionally biased region" description="Acidic residues" evidence="1">
    <location>
        <begin position="169"/>
        <end position="179"/>
    </location>
</feature>
<dbReference type="OrthoDB" id="277128at2759"/>
<feature type="region of interest" description="Disordered" evidence="1">
    <location>
        <begin position="165"/>
        <end position="198"/>
    </location>
</feature>
<dbReference type="OMA" id="RLQKRTM"/>
<reference evidence="3 4" key="1">
    <citation type="journal article" date="2015" name="PLoS Pathog.">
        <title>Leptomonas seymouri: Adaptations to the Dixenous Life Cycle Analyzed by Genome Sequencing, Transcriptome Profiling and Co-infection with Leishmania donovani.</title>
        <authorList>
            <person name="Kraeva N."/>
            <person name="Butenko A."/>
            <person name="Hlavacova J."/>
            <person name="Kostygov A."/>
            <person name="Myskova J."/>
            <person name="Grybchuk D."/>
            <person name="Lestinova T."/>
            <person name="Votypka J."/>
            <person name="Volf P."/>
            <person name="Opperdoes F."/>
            <person name="Flegontov P."/>
            <person name="Lukes J."/>
            <person name="Yurchenko V."/>
        </authorList>
    </citation>
    <scope>NUCLEOTIDE SEQUENCE [LARGE SCALE GENOMIC DNA]</scope>
    <source>
        <strain evidence="3 4">ATCC 30220</strain>
    </source>
</reference>
<dbReference type="Pfam" id="PF07500">
    <property type="entry name" value="TFIIS_M"/>
    <property type="match status" value="1"/>
</dbReference>
<protein>
    <recommendedName>
        <fullName evidence="2">TFIIS central domain-containing protein</fullName>
    </recommendedName>
</protein>
<feature type="compositionally biased region" description="Low complexity" evidence="1">
    <location>
        <begin position="187"/>
        <end position="198"/>
    </location>
</feature>
<accession>A0A0N0P7E0</accession>
<dbReference type="InterPro" id="IPR003618">
    <property type="entry name" value="TFIIS_cen_dom"/>
</dbReference>
<dbReference type="AlphaFoldDB" id="A0A0N0P7E0"/>
<organism evidence="3 4">
    <name type="scientific">Leptomonas seymouri</name>
    <dbReference type="NCBI Taxonomy" id="5684"/>
    <lineage>
        <taxon>Eukaryota</taxon>
        <taxon>Discoba</taxon>
        <taxon>Euglenozoa</taxon>
        <taxon>Kinetoplastea</taxon>
        <taxon>Metakinetoplastina</taxon>
        <taxon>Trypanosomatida</taxon>
        <taxon>Trypanosomatidae</taxon>
        <taxon>Leishmaniinae</taxon>
        <taxon>Leptomonas</taxon>
    </lineage>
</organism>
<evidence type="ECO:0000313" key="3">
    <source>
        <dbReference type="EMBL" id="KPI88217.1"/>
    </source>
</evidence>
<dbReference type="PROSITE" id="PS51321">
    <property type="entry name" value="TFIIS_CENTRAL"/>
    <property type="match status" value="1"/>
</dbReference>
<keyword evidence="4" id="KW-1185">Reference proteome</keyword>
<dbReference type="GO" id="GO:0006351">
    <property type="term" value="P:DNA-templated transcription"/>
    <property type="evidence" value="ECO:0007669"/>
    <property type="project" value="InterPro"/>
</dbReference>
<sequence length="198" mass="21632">MASSISSPSGTRDEKIIRLLSTTFHRLEDFKDNVEEATSYATAVVAAARAGNDTEEEFKDQIMCIVANVKNLNGQLRSAEGQITAAELAVMDANAMSTHQQKQKIAAIHRKRAREQVSIDKTSLHCTKCGLVRRDRLNINELALDSEENGSHFDFNFDNVCVCSHSSEESDSTDEEKEDDGNRESSKSASSSPGSASS</sequence>